<feature type="region of interest" description="Disordered" evidence="1">
    <location>
        <begin position="303"/>
        <end position="328"/>
    </location>
</feature>
<dbReference type="SUPFAM" id="SSF52540">
    <property type="entry name" value="P-loop containing nucleoside triphosphate hydrolases"/>
    <property type="match status" value="1"/>
</dbReference>
<keyword evidence="2" id="KW-1133">Transmembrane helix</keyword>
<reference evidence="3 4" key="1">
    <citation type="submission" date="2023-05" db="EMBL/GenBank/DDBJ databases">
        <title>Draft genome of Paenibacillus sp. CCS26.</title>
        <authorList>
            <person name="Akita H."/>
            <person name="Shinto Y."/>
            <person name="Kimura Z."/>
        </authorList>
    </citation>
    <scope>NUCLEOTIDE SEQUENCE [LARGE SCALE GENOMIC DNA]</scope>
    <source>
        <strain evidence="3 4">CCS26</strain>
    </source>
</reference>
<organism evidence="3 4">
    <name type="scientific">Paenibacillus glycanilyticus</name>
    <dbReference type="NCBI Taxonomy" id="126569"/>
    <lineage>
        <taxon>Bacteria</taxon>
        <taxon>Bacillati</taxon>
        <taxon>Bacillota</taxon>
        <taxon>Bacilli</taxon>
        <taxon>Bacillales</taxon>
        <taxon>Paenibacillaceae</taxon>
        <taxon>Paenibacillus</taxon>
    </lineage>
</organism>
<dbReference type="EMBL" id="BTCL01000020">
    <property type="protein sequence ID" value="GMK47508.1"/>
    <property type="molecule type" value="Genomic_DNA"/>
</dbReference>
<protein>
    <submittedName>
        <fullName evidence="3">Uncharacterized protein</fullName>
    </submittedName>
</protein>
<dbReference type="Proteomes" id="UP001285921">
    <property type="component" value="Unassembled WGS sequence"/>
</dbReference>
<evidence type="ECO:0000256" key="2">
    <source>
        <dbReference type="SAM" id="Phobius"/>
    </source>
</evidence>
<evidence type="ECO:0000256" key="1">
    <source>
        <dbReference type="SAM" id="MobiDB-lite"/>
    </source>
</evidence>
<gene>
    <name evidence="3" type="ORF">PghCCS26_46380</name>
</gene>
<evidence type="ECO:0000313" key="3">
    <source>
        <dbReference type="EMBL" id="GMK47508.1"/>
    </source>
</evidence>
<dbReference type="RefSeq" id="WP_317981459.1">
    <property type="nucleotide sequence ID" value="NZ_BTCL01000020.1"/>
</dbReference>
<dbReference type="InterPro" id="IPR027417">
    <property type="entry name" value="P-loop_NTPase"/>
</dbReference>
<keyword evidence="2" id="KW-0472">Membrane</keyword>
<proteinExistence type="predicted"/>
<accession>A0ABQ6NRR3</accession>
<dbReference type="Gene3D" id="3.40.50.300">
    <property type="entry name" value="P-loop containing nucleotide triphosphate hydrolases"/>
    <property type="match status" value="1"/>
</dbReference>
<comment type="caution">
    <text evidence="3">The sequence shown here is derived from an EMBL/GenBank/DDBJ whole genome shotgun (WGS) entry which is preliminary data.</text>
</comment>
<evidence type="ECO:0000313" key="4">
    <source>
        <dbReference type="Proteomes" id="UP001285921"/>
    </source>
</evidence>
<keyword evidence="2" id="KW-0812">Transmembrane</keyword>
<keyword evidence="4" id="KW-1185">Reference proteome</keyword>
<name>A0ABQ6NRR3_9BACL</name>
<feature type="transmembrane region" description="Helical" evidence="2">
    <location>
        <begin position="36"/>
        <end position="55"/>
    </location>
</feature>
<sequence>MSEETRENRETDLLQASFMGDIREDIAFLGLSLKDFIWIIGTAIVVGGLPFLLPIAIWFKIIWFVAVALASFLGRLAKWPYWRQRMIRYGKSKKEGDAASFVELLGSEEDGWLYKSGNTWQIVYRVKAPPWQTATYGKKRLRLAGFESFLRTTVSEGFTADLHAEQIPDYRYDIWDAKASRPASSEGIARIRENRMAQWQQLVKKDKAMRSEYILRLTIDEYKLTIRQRDDEPPELSKEEIRRFRILADIRERRDRIIGHLEQSGHQFTLLSGYELTEIIARYLDARAWRSWMEQRSDWSEEEELSLLPAEIPGDQTEEEEQEEVRETKKPLQRLFEWLKGLFVRRKKAAAIEEKTVTVEPVAELLLENSEEQQEDAISDQTEILPAPVIVIPAELRRSKKRQGLAILNRLKAAWSSRKRPKPLVETASDQENLIETVQEAAAAAESIEELPLPPVVCLTSPAASGQTFLAANMAVAYAAEDSPVYLVDLSPDRGVLTVINPLPAEGCFGGALWSSRNVPGLAVWTMDQERPPEETEILTALNEFKKKGTVIVDLPWSYPNREQLLEQGVAVAVVDSDYHHWLQWEPHAKDWPGEVWLNQDDPKVSLAKLIQEHMEAPITRTLPVFPEARQRLYQGRPIALEQDIKTIFKGGKKPYANRNEKAG</sequence>